<feature type="transmembrane region" description="Helical" evidence="8">
    <location>
        <begin position="57"/>
        <end position="76"/>
    </location>
</feature>
<evidence type="ECO:0000256" key="8">
    <source>
        <dbReference type="SAM" id="Phobius"/>
    </source>
</evidence>
<dbReference type="PANTHER" id="PTHR44936">
    <property type="entry name" value="SENSOR PROTEIN CREC"/>
    <property type="match status" value="1"/>
</dbReference>
<feature type="region of interest" description="Disordered" evidence="7">
    <location>
        <begin position="744"/>
        <end position="765"/>
    </location>
</feature>
<dbReference type="PANTHER" id="PTHR44936:SF9">
    <property type="entry name" value="SENSOR PROTEIN CREC"/>
    <property type="match status" value="1"/>
</dbReference>
<dbReference type="InterPro" id="IPR050980">
    <property type="entry name" value="2C_sensor_his_kinase"/>
</dbReference>
<evidence type="ECO:0000256" key="3">
    <source>
        <dbReference type="ARBA" id="ARBA00022553"/>
    </source>
</evidence>
<feature type="compositionally biased region" description="Basic and acidic residues" evidence="7">
    <location>
        <begin position="951"/>
        <end position="967"/>
    </location>
</feature>
<evidence type="ECO:0000259" key="9">
    <source>
        <dbReference type="SMART" id="SM00387"/>
    </source>
</evidence>
<keyword evidence="8" id="KW-0472">Membrane</keyword>
<evidence type="ECO:0000256" key="5">
    <source>
        <dbReference type="ARBA" id="ARBA00022777"/>
    </source>
</evidence>
<comment type="catalytic activity">
    <reaction evidence="1">
        <text>ATP + protein L-histidine = ADP + protein N-phospho-L-histidine.</text>
        <dbReference type="EC" id="2.7.13.3"/>
    </reaction>
</comment>
<dbReference type="GO" id="GO:0000160">
    <property type="term" value="P:phosphorelay signal transduction system"/>
    <property type="evidence" value="ECO:0007669"/>
    <property type="project" value="UniProtKB-KW"/>
</dbReference>
<feature type="region of interest" description="Disordered" evidence="7">
    <location>
        <begin position="686"/>
        <end position="731"/>
    </location>
</feature>
<feature type="domain" description="Histidine kinase/HSP90-like ATPase" evidence="9">
    <location>
        <begin position="562"/>
        <end position="675"/>
    </location>
</feature>
<dbReference type="SMART" id="SM00387">
    <property type="entry name" value="HATPase_c"/>
    <property type="match status" value="1"/>
</dbReference>
<dbReference type="AlphaFoldDB" id="A0A5B2WZN7"/>
<keyword evidence="5" id="KW-0418">Kinase</keyword>
<reference evidence="10 11" key="1">
    <citation type="submission" date="2019-09" db="EMBL/GenBank/DDBJ databases">
        <title>Goodfellowia gen. nov., a new genus of the Pseudonocardineae related to Actinoalloteichus, containing Goodfellowia coeruleoviolacea gen. nov., comb. nov. gen. nov., comb. nov.</title>
        <authorList>
            <person name="Labeda D."/>
        </authorList>
    </citation>
    <scope>NUCLEOTIDE SEQUENCE [LARGE SCALE GENOMIC DNA]</scope>
    <source>
        <strain evidence="10 11">AN110305</strain>
    </source>
</reference>
<evidence type="ECO:0000256" key="7">
    <source>
        <dbReference type="SAM" id="MobiDB-lite"/>
    </source>
</evidence>
<evidence type="ECO:0000256" key="6">
    <source>
        <dbReference type="ARBA" id="ARBA00023012"/>
    </source>
</evidence>
<reference evidence="10 11" key="2">
    <citation type="submission" date="2019-09" db="EMBL/GenBank/DDBJ databases">
        <authorList>
            <person name="Jin C."/>
        </authorList>
    </citation>
    <scope>NUCLEOTIDE SEQUENCE [LARGE SCALE GENOMIC DNA]</scope>
    <source>
        <strain evidence="10 11">AN110305</strain>
    </source>
</reference>
<dbReference type="EMBL" id="VUOB01000054">
    <property type="protein sequence ID" value="KAA2255929.1"/>
    <property type="molecule type" value="Genomic_DNA"/>
</dbReference>
<organism evidence="10 11">
    <name type="scientific">Solihabitans fulvus</name>
    <dbReference type="NCBI Taxonomy" id="1892852"/>
    <lineage>
        <taxon>Bacteria</taxon>
        <taxon>Bacillati</taxon>
        <taxon>Actinomycetota</taxon>
        <taxon>Actinomycetes</taxon>
        <taxon>Pseudonocardiales</taxon>
        <taxon>Pseudonocardiaceae</taxon>
        <taxon>Solihabitans</taxon>
    </lineage>
</organism>
<dbReference type="OrthoDB" id="3502710at2"/>
<evidence type="ECO:0000313" key="11">
    <source>
        <dbReference type="Proteomes" id="UP000323454"/>
    </source>
</evidence>
<dbReference type="InterPro" id="IPR003594">
    <property type="entry name" value="HATPase_dom"/>
</dbReference>
<keyword evidence="8" id="KW-0812">Transmembrane</keyword>
<evidence type="ECO:0000256" key="4">
    <source>
        <dbReference type="ARBA" id="ARBA00022679"/>
    </source>
</evidence>
<keyword evidence="11" id="KW-1185">Reference proteome</keyword>
<keyword evidence="3" id="KW-0597">Phosphoprotein</keyword>
<gene>
    <name evidence="10" type="ORF">F0L68_27455</name>
</gene>
<evidence type="ECO:0000256" key="1">
    <source>
        <dbReference type="ARBA" id="ARBA00000085"/>
    </source>
</evidence>
<evidence type="ECO:0000256" key="2">
    <source>
        <dbReference type="ARBA" id="ARBA00012438"/>
    </source>
</evidence>
<feature type="compositionally biased region" description="Basic and acidic residues" evidence="7">
    <location>
        <begin position="686"/>
        <end position="696"/>
    </location>
</feature>
<dbReference type="Proteomes" id="UP000323454">
    <property type="component" value="Unassembled WGS sequence"/>
</dbReference>
<keyword evidence="4" id="KW-0808">Transferase</keyword>
<protein>
    <recommendedName>
        <fullName evidence="2">histidine kinase</fullName>
        <ecNumber evidence="2">2.7.13.3</ecNumber>
    </recommendedName>
</protein>
<evidence type="ECO:0000313" key="10">
    <source>
        <dbReference type="EMBL" id="KAA2255929.1"/>
    </source>
</evidence>
<proteinExistence type="predicted"/>
<dbReference type="SUPFAM" id="SSF55874">
    <property type="entry name" value="ATPase domain of HSP90 chaperone/DNA topoisomerase II/histidine kinase"/>
    <property type="match status" value="1"/>
</dbReference>
<feature type="region of interest" description="Disordered" evidence="7">
    <location>
        <begin position="940"/>
        <end position="967"/>
    </location>
</feature>
<dbReference type="Gene3D" id="6.10.340.10">
    <property type="match status" value="1"/>
</dbReference>
<dbReference type="Pfam" id="PF02518">
    <property type="entry name" value="HATPase_c"/>
    <property type="match status" value="1"/>
</dbReference>
<dbReference type="Pfam" id="PF08376">
    <property type="entry name" value="NIT"/>
    <property type="match status" value="1"/>
</dbReference>
<keyword evidence="6" id="KW-0902">Two-component regulatory system</keyword>
<sequence length="967" mass="105566">MQVVPDQPDGGILGEPVDQPPLPSHRPAGRRPKAGTRRELTGGSRWRLSNWRLRTKVAAVLLVPTVTAIVLGGLRVQTELGNADNYRRTVSQVDAAREVTEVVHQLQKERSLVVARVAANNVPSNVPMQDQIQKTTAAITSLRAAVSGLDIPDTGSRARYDHAIEALNQLGALRTLAEGGVYPDTAVFTGYNSVIDNLVKLGREVAAAAADQGLSRTATAAETLDQAKEHIEQLNAILQIAAAHNAFRSERTQGLARSAQAAADGSISDFLALATIDERQSYSDGYSGPEVDRRQRIAQTALSSPDPAASLDIDVASLTTSSSIANDRLRKVETDLISTLRDQANTLADNAIAAAGRDSAIVAVALLAALGLMLVVAWSLLRPLRRLRLEALEIASTRLPEAVQRILADPDPVEAAQHAVEPVSVFSREEIGQLARSFDAVHEQAVRMATNQAVLRDNVNAIFVNLSRRSQLLVERQLSELDKLEQDEQDPDQLSRFFVLDHLATRMRRNSENLIILSGTGLAKHLSRPVPIGELVGAAVSEVEHYARVKLTPLPEVLVHGRAVKDLIHLIAELLDNATTFSAPETTVEVVARMMRARELAIQITDQGIGMTEEEIRTANLRLADPPDLDVAVSRRMGLYVVARLAQRHNIRVHLQSSEFIEDGTKAIIVVPSDLLVPLREQDRRFDDHTPSRTDLRAQTSGRTVKLWLDGEQPAEQSLPSGPEFRPDTEQRRTVLRGRQLLQQHDAQARQPEPEPEPPSREEPSAISGVDLFQSWSGEHDAAEHPAPPEHEPRARQADVEAPTTTRLPIYEEVLSQWFRTEEEPEEVEVEAERDPRPQPSAAAETALIEVQRPAPRPREEPGEQWHSPADEGWQAVQAKLSARPAAAPVTQAGLPKRVPKAQLVPGSAIAPAAEIAAQEANAPVLPPRSPDVIRGRLSSFQQGLGRGRRRELAARAEHASSTETHG</sequence>
<feature type="region of interest" description="Disordered" evidence="7">
    <location>
        <begin position="1"/>
        <end position="41"/>
    </location>
</feature>
<dbReference type="InterPro" id="IPR013587">
    <property type="entry name" value="Nitrate/nitrite_sensing"/>
</dbReference>
<feature type="transmembrane region" description="Helical" evidence="8">
    <location>
        <begin position="360"/>
        <end position="381"/>
    </location>
</feature>
<name>A0A5B2WZN7_9PSEU</name>
<comment type="caution">
    <text evidence="10">The sequence shown here is derived from an EMBL/GenBank/DDBJ whole genome shotgun (WGS) entry which is preliminary data.</text>
</comment>
<dbReference type="Gene3D" id="3.30.565.10">
    <property type="entry name" value="Histidine kinase-like ATPase, C-terminal domain"/>
    <property type="match status" value="1"/>
</dbReference>
<dbReference type="GO" id="GO:0004673">
    <property type="term" value="F:protein histidine kinase activity"/>
    <property type="evidence" value="ECO:0007669"/>
    <property type="project" value="UniProtKB-EC"/>
</dbReference>
<keyword evidence="8" id="KW-1133">Transmembrane helix</keyword>
<dbReference type="EC" id="2.7.13.3" evidence="2"/>
<feature type="compositionally biased region" description="Basic and acidic residues" evidence="7">
    <location>
        <begin position="780"/>
        <end position="799"/>
    </location>
</feature>
<feature type="region of interest" description="Disordered" evidence="7">
    <location>
        <begin position="780"/>
        <end position="870"/>
    </location>
</feature>
<accession>A0A5B2WZN7</accession>
<dbReference type="InterPro" id="IPR036890">
    <property type="entry name" value="HATPase_C_sf"/>
</dbReference>